<evidence type="ECO:0000259" key="2">
    <source>
        <dbReference type="Pfam" id="PF01323"/>
    </source>
</evidence>
<dbReference type="Proteomes" id="UP000028045">
    <property type="component" value="Unassembled WGS sequence"/>
</dbReference>
<dbReference type="Gene3D" id="3.40.30.10">
    <property type="entry name" value="Glutaredoxin"/>
    <property type="match status" value="1"/>
</dbReference>
<reference evidence="3 4" key="1">
    <citation type="journal article" date="2014" name="BMC Genomics">
        <title>Comparative genome sequencing reveals chemotype-specific gene clusters in the toxigenic black mold Stachybotrys.</title>
        <authorList>
            <person name="Semeiks J."/>
            <person name="Borek D."/>
            <person name="Otwinowski Z."/>
            <person name="Grishin N.V."/>
        </authorList>
    </citation>
    <scope>NUCLEOTIDE SEQUENCE [LARGE SCALE GENOMIC DNA]</scope>
    <source>
        <strain evidence="4">CBS 109288 / IBT 7711</strain>
    </source>
</reference>
<dbReference type="SUPFAM" id="SSF52833">
    <property type="entry name" value="Thioredoxin-like"/>
    <property type="match status" value="1"/>
</dbReference>
<protein>
    <recommendedName>
        <fullName evidence="2">DSBA-like thioredoxin domain-containing protein</fullName>
    </recommendedName>
</protein>
<dbReference type="CDD" id="cd03024">
    <property type="entry name" value="DsbA_FrnE"/>
    <property type="match status" value="1"/>
</dbReference>
<dbReference type="InterPro" id="IPR001853">
    <property type="entry name" value="DSBA-like_thioredoxin_dom"/>
</dbReference>
<dbReference type="PANTHER" id="PTHR13887:SF41">
    <property type="entry name" value="THIOREDOXIN SUPERFAMILY PROTEIN"/>
    <property type="match status" value="1"/>
</dbReference>
<dbReference type="OrthoDB" id="1930760at2759"/>
<dbReference type="PANTHER" id="PTHR13887">
    <property type="entry name" value="GLUTATHIONE S-TRANSFERASE KAPPA"/>
    <property type="match status" value="1"/>
</dbReference>
<gene>
    <name evidence="3" type="ORF">S7711_03905</name>
</gene>
<keyword evidence="1" id="KW-0732">Signal</keyword>
<sequence length="337" mass="36418">MLLSANSILVLLPLLAAASPSSRPCGFRIAPCPGTSVCTPIDPLCTDTSRCRGICTAPQQTYASCGGFRVQPQGCSEGYTCRDDPRRSGCGMACDMPGICISDSQPTCGGFRGGVCLLIMTKINIAMVLDTVCPWCHIGHRNLLTARSLWLASNPSDTVSITYLPFQLVPDAPQASVDKRAYYAARFGADRMPLMQQRIASIGAPLGINFKFGGRVGNTHNSHRLVWLAQHRYGAEVARKTMEGLMVAYFEKEADITEMETLREIGLAAGVEGDVFDEAIGKGEDGKAEVEALVREAQRQGISGVPNFTIQDKYEISGGREPAAFLQVFERIKATEQ</sequence>
<evidence type="ECO:0000313" key="4">
    <source>
        <dbReference type="Proteomes" id="UP000028045"/>
    </source>
</evidence>
<feature type="signal peptide" evidence="1">
    <location>
        <begin position="1"/>
        <end position="18"/>
    </location>
</feature>
<dbReference type="InterPro" id="IPR036249">
    <property type="entry name" value="Thioredoxin-like_sf"/>
</dbReference>
<feature type="chain" id="PRO_5001770921" description="DSBA-like thioredoxin domain-containing protein" evidence="1">
    <location>
        <begin position="19"/>
        <end position="337"/>
    </location>
</feature>
<feature type="domain" description="DSBA-like thioredoxin" evidence="2">
    <location>
        <begin position="125"/>
        <end position="327"/>
    </location>
</feature>
<evidence type="ECO:0000256" key="1">
    <source>
        <dbReference type="SAM" id="SignalP"/>
    </source>
</evidence>
<dbReference type="GO" id="GO:0016491">
    <property type="term" value="F:oxidoreductase activity"/>
    <property type="evidence" value="ECO:0007669"/>
    <property type="project" value="InterPro"/>
</dbReference>
<dbReference type="HOGENOM" id="CLU_824321_0_0_1"/>
<dbReference type="Pfam" id="PF01323">
    <property type="entry name" value="DSBA"/>
    <property type="match status" value="1"/>
</dbReference>
<evidence type="ECO:0000313" key="3">
    <source>
        <dbReference type="EMBL" id="KEY64914.1"/>
    </source>
</evidence>
<keyword evidence="4" id="KW-1185">Reference proteome</keyword>
<accession>A0A084AHY5</accession>
<proteinExistence type="predicted"/>
<dbReference type="EMBL" id="KL648721">
    <property type="protein sequence ID" value="KEY64914.1"/>
    <property type="molecule type" value="Genomic_DNA"/>
</dbReference>
<dbReference type="AlphaFoldDB" id="A0A084AHY5"/>
<name>A0A084AHY5_STACB</name>
<organism evidence="3 4">
    <name type="scientific">Stachybotrys chartarum (strain CBS 109288 / IBT 7711)</name>
    <name type="common">Toxic black mold</name>
    <name type="synonym">Stilbospora chartarum</name>
    <dbReference type="NCBI Taxonomy" id="1280523"/>
    <lineage>
        <taxon>Eukaryota</taxon>
        <taxon>Fungi</taxon>
        <taxon>Dikarya</taxon>
        <taxon>Ascomycota</taxon>
        <taxon>Pezizomycotina</taxon>
        <taxon>Sordariomycetes</taxon>
        <taxon>Hypocreomycetidae</taxon>
        <taxon>Hypocreales</taxon>
        <taxon>Stachybotryaceae</taxon>
        <taxon>Stachybotrys</taxon>
    </lineage>
</organism>